<name>A0A420EHC0_9ALTE</name>
<gene>
    <name evidence="1" type="ORF">DBZ36_06560</name>
</gene>
<dbReference type="InterPro" id="IPR007434">
    <property type="entry name" value="FemAB-like"/>
</dbReference>
<dbReference type="SUPFAM" id="SSF55729">
    <property type="entry name" value="Acyl-CoA N-acyltransferases (Nat)"/>
    <property type="match status" value="1"/>
</dbReference>
<keyword evidence="1" id="KW-0808">Transferase</keyword>
<keyword evidence="2" id="KW-1185">Reference proteome</keyword>
<dbReference type="EMBL" id="RAQO01000004">
    <property type="protein sequence ID" value="RKF20105.1"/>
    <property type="molecule type" value="Genomic_DNA"/>
</dbReference>
<comment type="caution">
    <text evidence="1">The sequence shown here is derived from an EMBL/GenBank/DDBJ whole genome shotgun (WGS) entry which is preliminary data.</text>
</comment>
<accession>A0A420EHC0</accession>
<evidence type="ECO:0000313" key="2">
    <source>
        <dbReference type="Proteomes" id="UP000286482"/>
    </source>
</evidence>
<dbReference type="Pfam" id="PF04339">
    <property type="entry name" value="FemAB_like"/>
    <property type="match status" value="1"/>
</dbReference>
<reference evidence="1 2" key="1">
    <citation type="submission" date="2018-09" db="EMBL/GenBank/DDBJ databases">
        <authorList>
            <person name="Wang Z."/>
        </authorList>
    </citation>
    <scope>NUCLEOTIDE SEQUENCE [LARGE SCALE GENOMIC DNA]</scope>
    <source>
        <strain evidence="1 2">ALS 81</strain>
    </source>
</reference>
<dbReference type="RefSeq" id="WP_120354109.1">
    <property type="nucleotide sequence ID" value="NZ_RAQO01000004.1"/>
</dbReference>
<dbReference type="PANTHER" id="PTHR47017">
    <property type="entry name" value="ACYL-COA"/>
    <property type="match status" value="1"/>
</dbReference>
<sequence>MSAIKQMTIKIEICDGLNPDLVATVCDWNTKQNPFINPQFLMSLELSSCVTSNSGWVAQHVLFKSGSKLLGFMPMYLKFNSSGEFVFDWDWARAYQEHGLDYYPKLITAIPFIPSVGPRLLHHSSVTSAQLLELWQRALPALLTNNQISGWHCLFADQETQPKQIENSEFIVRNDCQYHWLNQNYANFESFLARFKSRKRKQIKKERSKLKQQGFRFERVQGDQISNSMVEEFYQFYQSTYDRYGHQEHLNLSFFKLLREHQSSQLLLIRAFKDDVWQAAALCLFDNETLYGRYWGSHIEQQGLHFETCYYQGIEFCIENNLLKFDPGTQGQHKVVRGFEPTLTTSVHVIEHAQFRHAIDEFCKKERDWVGQYMMEANQKLPFSMTENESVKN</sequence>
<dbReference type="AlphaFoldDB" id="A0A420EHC0"/>
<dbReference type="GO" id="GO:0016740">
    <property type="term" value="F:transferase activity"/>
    <property type="evidence" value="ECO:0007669"/>
    <property type="project" value="UniProtKB-KW"/>
</dbReference>
<dbReference type="InterPro" id="IPR016181">
    <property type="entry name" value="Acyl_CoA_acyltransferase"/>
</dbReference>
<organism evidence="1 2">
    <name type="scientific">Alginatibacterium sediminis</name>
    <dbReference type="NCBI Taxonomy" id="2164068"/>
    <lineage>
        <taxon>Bacteria</taxon>
        <taxon>Pseudomonadati</taxon>
        <taxon>Pseudomonadota</taxon>
        <taxon>Gammaproteobacteria</taxon>
        <taxon>Alteromonadales</taxon>
        <taxon>Alteromonadaceae</taxon>
        <taxon>Alginatibacterium</taxon>
    </lineage>
</organism>
<evidence type="ECO:0000313" key="1">
    <source>
        <dbReference type="EMBL" id="RKF20105.1"/>
    </source>
</evidence>
<dbReference type="OrthoDB" id="9776898at2"/>
<protein>
    <submittedName>
        <fullName evidence="1">GNAT family N-acetyltransferase</fullName>
    </submittedName>
</protein>
<dbReference type="Proteomes" id="UP000286482">
    <property type="component" value="Unassembled WGS sequence"/>
</dbReference>
<dbReference type="PANTHER" id="PTHR47017:SF1">
    <property type="entry name" value="ACYL-COA"/>
    <property type="match status" value="1"/>
</dbReference>
<proteinExistence type="predicted"/>
<dbReference type="Gene3D" id="3.40.630.30">
    <property type="match status" value="1"/>
</dbReference>